<dbReference type="PANTHER" id="PTHR43085:SF15">
    <property type="entry name" value="2-DEHYDRO-3-DEOXYGLUCONOKINASE"/>
    <property type="match status" value="1"/>
</dbReference>
<dbReference type="EC" id="2.7.1.45" evidence="11"/>
<keyword evidence="3" id="KW-0547">Nucleotide-binding</keyword>
<dbReference type="RefSeq" id="WP_102768737.1">
    <property type="nucleotide sequence ID" value="NZ_POSP01000003.1"/>
</dbReference>
<dbReference type="InterPro" id="IPR029056">
    <property type="entry name" value="Ribokinase-like"/>
</dbReference>
<comment type="pathway">
    <text evidence="7">Carbohydrate acid metabolism; 2-dehydro-3-deoxy-D-gluconate degradation; D-glyceraldehyde 3-phosphate and pyruvate from 2-dehydro-3-deoxy-D-gluconate: step 1/2.</text>
</comment>
<evidence type="ECO:0000256" key="10">
    <source>
        <dbReference type="ARBA" id="ARBA00054997"/>
    </source>
</evidence>
<evidence type="ECO:0000259" key="15">
    <source>
        <dbReference type="Pfam" id="PF00294"/>
    </source>
</evidence>
<evidence type="ECO:0000256" key="4">
    <source>
        <dbReference type="ARBA" id="ARBA00022777"/>
    </source>
</evidence>
<protein>
    <recommendedName>
        <fullName evidence="12">2-dehydro-3-deoxygluconokinase</fullName>
        <ecNumber evidence="11">2.7.1.45</ecNumber>
    </recommendedName>
    <alternativeName>
        <fullName evidence="13">2-keto-3-deoxygluconokinase</fullName>
    </alternativeName>
    <alternativeName>
        <fullName evidence="14">3-deoxy-2-oxo-D-gluconate kinase</fullName>
    </alternativeName>
    <alternativeName>
        <fullName evidence="8">KDG kinase</fullName>
    </alternativeName>
</protein>
<keyword evidence="5" id="KW-0067">ATP-binding</keyword>
<organism evidence="16 17">
    <name type="scientific">Kinneretia aquatilis</name>
    <dbReference type="NCBI Taxonomy" id="2070761"/>
    <lineage>
        <taxon>Bacteria</taxon>
        <taxon>Pseudomonadati</taxon>
        <taxon>Pseudomonadota</taxon>
        <taxon>Betaproteobacteria</taxon>
        <taxon>Burkholderiales</taxon>
        <taxon>Sphaerotilaceae</taxon>
        <taxon>Roseateles</taxon>
    </lineage>
</organism>
<dbReference type="InterPro" id="IPR002173">
    <property type="entry name" value="Carboh/pur_kinase_PfkB_CS"/>
</dbReference>
<evidence type="ECO:0000256" key="8">
    <source>
        <dbReference type="ARBA" id="ARBA00044254"/>
    </source>
</evidence>
<evidence type="ECO:0000256" key="3">
    <source>
        <dbReference type="ARBA" id="ARBA00022741"/>
    </source>
</evidence>
<proteinExistence type="inferred from homology"/>
<keyword evidence="4 16" id="KW-0418">Kinase</keyword>
<evidence type="ECO:0000256" key="6">
    <source>
        <dbReference type="ARBA" id="ARBA00023277"/>
    </source>
</evidence>
<name>A0A2N8KZD7_9BURK</name>
<dbReference type="AlphaFoldDB" id="A0A2N8KZD7"/>
<dbReference type="InterPro" id="IPR050306">
    <property type="entry name" value="PfkB_Carbo_kinase"/>
</dbReference>
<dbReference type="Proteomes" id="UP000235916">
    <property type="component" value="Unassembled WGS sequence"/>
</dbReference>
<accession>A0A2N8KZD7</accession>
<dbReference type="PANTHER" id="PTHR43085">
    <property type="entry name" value="HEXOKINASE FAMILY MEMBER"/>
    <property type="match status" value="1"/>
</dbReference>
<keyword evidence="2" id="KW-0808">Transferase</keyword>
<dbReference type="GO" id="GO:0008673">
    <property type="term" value="F:2-dehydro-3-deoxygluconokinase activity"/>
    <property type="evidence" value="ECO:0007669"/>
    <property type="project" value="UniProtKB-EC"/>
</dbReference>
<evidence type="ECO:0000256" key="13">
    <source>
        <dbReference type="ARBA" id="ARBA00075711"/>
    </source>
</evidence>
<dbReference type="EMBL" id="POSP01000003">
    <property type="protein sequence ID" value="PND38820.1"/>
    <property type="molecule type" value="Genomic_DNA"/>
</dbReference>
<dbReference type="GO" id="GO:0019698">
    <property type="term" value="P:D-galacturonate catabolic process"/>
    <property type="evidence" value="ECO:0007669"/>
    <property type="project" value="TreeGrafter"/>
</dbReference>
<dbReference type="FunFam" id="3.40.1190.20:FF:000011">
    <property type="entry name" value="2-dehydro-3-deoxygluconokinase, putative"/>
    <property type="match status" value="1"/>
</dbReference>
<dbReference type="SUPFAM" id="SSF53613">
    <property type="entry name" value="Ribokinase-like"/>
    <property type="match status" value="1"/>
</dbReference>
<evidence type="ECO:0000256" key="11">
    <source>
        <dbReference type="ARBA" id="ARBA00066369"/>
    </source>
</evidence>
<evidence type="ECO:0000256" key="9">
    <source>
        <dbReference type="ARBA" id="ARBA00050729"/>
    </source>
</evidence>
<gene>
    <name evidence="16" type="ORF">C1O66_15670</name>
</gene>
<keyword evidence="6" id="KW-0119">Carbohydrate metabolism</keyword>
<comment type="function">
    <text evidence="10">Catalyzes the phosphorylation of 2-keto-3-deoxygluconate (KDG) to produce 2-keto-3-deoxy-6-phosphogluconate (KDPG).</text>
</comment>
<evidence type="ECO:0000256" key="12">
    <source>
        <dbReference type="ARBA" id="ARBA00067931"/>
    </source>
</evidence>
<dbReference type="GO" id="GO:0005829">
    <property type="term" value="C:cytosol"/>
    <property type="evidence" value="ECO:0007669"/>
    <property type="project" value="TreeGrafter"/>
</dbReference>
<evidence type="ECO:0000256" key="2">
    <source>
        <dbReference type="ARBA" id="ARBA00022679"/>
    </source>
</evidence>
<comment type="caution">
    <text evidence="16">The sequence shown here is derived from an EMBL/GenBank/DDBJ whole genome shotgun (WGS) entry which is preliminary data.</text>
</comment>
<dbReference type="InterPro" id="IPR011611">
    <property type="entry name" value="PfkB_dom"/>
</dbReference>
<comment type="catalytic activity">
    <reaction evidence="9">
        <text>2-dehydro-3-deoxy-D-gluconate + ATP = 2-dehydro-3-deoxy-6-phospho-D-gluconate + ADP + H(+)</text>
        <dbReference type="Rhea" id="RHEA:14797"/>
        <dbReference type="ChEBI" id="CHEBI:15378"/>
        <dbReference type="ChEBI" id="CHEBI:30616"/>
        <dbReference type="ChEBI" id="CHEBI:57569"/>
        <dbReference type="ChEBI" id="CHEBI:57990"/>
        <dbReference type="ChEBI" id="CHEBI:456216"/>
        <dbReference type="EC" id="2.7.1.45"/>
    </reaction>
</comment>
<comment type="similarity">
    <text evidence="1">Belongs to the carbohydrate kinase PfkB family.</text>
</comment>
<evidence type="ECO:0000256" key="5">
    <source>
        <dbReference type="ARBA" id="ARBA00022840"/>
    </source>
</evidence>
<dbReference type="Gene3D" id="3.40.1190.20">
    <property type="match status" value="1"/>
</dbReference>
<evidence type="ECO:0000256" key="7">
    <source>
        <dbReference type="ARBA" id="ARBA00043951"/>
    </source>
</evidence>
<evidence type="ECO:0000313" key="17">
    <source>
        <dbReference type="Proteomes" id="UP000235916"/>
    </source>
</evidence>
<dbReference type="GO" id="GO:0005524">
    <property type="term" value="F:ATP binding"/>
    <property type="evidence" value="ECO:0007669"/>
    <property type="project" value="UniProtKB-KW"/>
</dbReference>
<feature type="domain" description="Carbohydrate kinase PfkB" evidence="15">
    <location>
        <begin position="7"/>
        <end position="315"/>
    </location>
</feature>
<evidence type="ECO:0000313" key="16">
    <source>
        <dbReference type="EMBL" id="PND38820.1"/>
    </source>
</evidence>
<dbReference type="PROSITE" id="PS00584">
    <property type="entry name" value="PFKB_KINASES_2"/>
    <property type="match status" value="1"/>
</dbReference>
<dbReference type="GO" id="GO:0006974">
    <property type="term" value="P:DNA damage response"/>
    <property type="evidence" value="ECO:0007669"/>
    <property type="project" value="TreeGrafter"/>
</dbReference>
<dbReference type="OrthoDB" id="9795789at2"/>
<dbReference type="CDD" id="cd01166">
    <property type="entry name" value="KdgK"/>
    <property type="match status" value="1"/>
</dbReference>
<keyword evidence="17" id="KW-1185">Reference proteome</keyword>
<evidence type="ECO:0000256" key="1">
    <source>
        <dbReference type="ARBA" id="ARBA00010688"/>
    </source>
</evidence>
<dbReference type="Pfam" id="PF00294">
    <property type="entry name" value="PfkB"/>
    <property type="match status" value="1"/>
</dbReference>
<dbReference type="GO" id="GO:0042840">
    <property type="term" value="P:D-glucuronate catabolic process"/>
    <property type="evidence" value="ECO:0007669"/>
    <property type="project" value="TreeGrafter"/>
</dbReference>
<evidence type="ECO:0000256" key="14">
    <source>
        <dbReference type="ARBA" id="ARBA00080545"/>
    </source>
</evidence>
<reference evidence="16 17" key="1">
    <citation type="submission" date="2018-01" db="EMBL/GenBank/DDBJ databases">
        <title>Draft genome sequence of Paucibacter aquatile CR182 isolated from freshwater of the Nakdong River.</title>
        <authorList>
            <person name="Choi A."/>
            <person name="Chung E.J."/>
        </authorList>
    </citation>
    <scope>NUCLEOTIDE SEQUENCE [LARGE SCALE GENOMIC DNA]</scope>
    <source>
        <strain evidence="16 17">CR182</strain>
    </source>
</reference>
<sequence length="329" mass="35667">MRVASTKQVAVLGECMLELVGPAFGALQQGFGGDTLNTAVYLARCAADPGQNEAKTAAPYTVHYATGLGDDRLSWGLMERWAAEGLALDLVRQIPGRMPGLYMIEVDARGERSFNYWRDTSAAKAYFESERTPLEDQAADWDLFYLSGISLAILPAAGRERVFALMETLRARGAMVVFDNNYRPRLWASRAEAQAVFRRALDLASVGLITADDHQALFELPSLAEAVAAAQDLAPRELLIKRGAEATLVRAPAAGAPDWQAAATERVERVVDTTAAGDSFAGGYLSQRLRGRPALESARFGNRLAARVIQHRGALIETALMADLLQPQS</sequence>